<dbReference type="InterPro" id="IPR001623">
    <property type="entry name" value="DnaJ_domain"/>
</dbReference>
<dbReference type="CDD" id="cd06257">
    <property type="entry name" value="DnaJ"/>
    <property type="match status" value="1"/>
</dbReference>
<dbReference type="SUPFAM" id="SSF46565">
    <property type="entry name" value="Chaperone J-domain"/>
    <property type="match status" value="1"/>
</dbReference>
<dbReference type="Gene3D" id="1.10.287.110">
    <property type="entry name" value="DnaJ domain"/>
    <property type="match status" value="1"/>
</dbReference>
<dbReference type="PANTHER" id="PTHR24074">
    <property type="entry name" value="CO-CHAPERONE PROTEIN DJLA"/>
    <property type="match status" value="1"/>
</dbReference>
<name>A0A7S3P6W8_9STRA</name>
<evidence type="ECO:0000313" key="3">
    <source>
        <dbReference type="EMBL" id="CAE0411761.1"/>
    </source>
</evidence>
<dbReference type="Pfam" id="PF00226">
    <property type="entry name" value="DnaJ"/>
    <property type="match status" value="1"/>
</dbReference>
<evidence type="ECO:0000256" key="1">
    <source>
        <dbReference type="SAM" id="MobiDB-lite"/>
    </source>
</evidence>
<accession>A0A7S3P6W8</accession>
<dbReference type="AlphaFoldDB" id="A0A7S3P6W8"/>
<sequence length="208" mass="23443">MFSAVSTRTVQRLPQHVRSQLQWRCSYFTNTDTMKRDDPYAQLGLQWGEGATLAEIKEAYKKKSLELHPDRNRDVDPRVAAKRFQDLQRAYQTLVKVHSNLNGMSEEKDEEWRASVWRNGDRLAVNRTDVAGVLKKRPAPAASSSRHASGLLGSVSSFGRRGEYIGDGSKQKSSSVGRGLNKWVTPKEFKPWNGKSSARASDFTKDSL</sequence>
<proteinExistence type="predicted"/>
<organism evidence="3">
    <name type="scientific">Amphora coffeiformis</name>
    <dbReference type="NCBI Taxonomy" id="265554"/>
    <lineage>
        <taxon>Eukaryota</taxon>
        <taxon>Sar</taxon>
        <taxon>Stramenopiles</taxon>
        <taxon>Ochrophyta</taxon>
        <taxon>Bacillariophyta</taxon>
        <taxon>Bacillariophyceae</taxon>
        <taxon>Bacillariophycidae</taxon>
        <taxon>Thalassiophysales</taxon>
        <taxon>Catenulaceae</taxon>
        <taxon>Amphora</taxon>
    </lineage>
</organism>
<feature type="domain" description="J" evidence="2">
    <location>
        <begin position="38"/>
        <end position="99"/>
    </location>
</feature>
<dbReference type="InterPro" id="IPR050817">
    <property type="entry name" value="DjlA_DnaK_co-chaperone"/>
</dbReference>
<dbReference type="PRINTS" id="PR00625">
    <property type="entry name" value="JDOMAIN"/>
</dbReference>
<reference evidence="3" key="1">
    <citation type="submission" date="2021-01" db="EMBL/GenBank/DDBJ databases">
        <authorList>
            <person name="Corre E."/>
            <person name="Pelletier E."/>
            <person name="Niang G."/>
            <person name="Scheremetjew M."/>
            <person name="Finn R."/>
            <person name="Kale V."/>
            <person name="Holt S."/>
            <person name="Cochrane G."/>
            <person name="Meng A."/>
            <person name="Brown T."/>
            <person name="Cohen L."/>
        </authorList>
    </citation>
    <scope>NUCLEOTIDE SEQUENCE</scope>
    <source>
        <strain evidence="3">CCMP127</strain>
    </source>
</reference>
<dbReference type="InterPro" id="IPR036869">
    <property type="entry name" value="J_dom_sf"/>
</dbReference>
<feature type="region of interest" description="Disordered" evidence="1">
    <location>
        <begin position="186"/>
        <end position="208"/>
    </location>
</feature>
<dbReference type="EMBL" id="HBIM01010865">
    <property type="protein sequence ID" value="CAE0411761.1"/>
    <property type="molecule type" value="Transcribed_RNA"/>
</dbReference>
<gene>
    <name evidence="3" type="ORF">ACOF00016_LOCUS9047</name>
</gene>
<protein>
    <recommendedName>
        <fullName evidence="2">J domain-containing protein</fullName>
    </recommendedName>
</protein>
<dbReference type="SMART" id="SM00271">
    <property type="entry name" value="DnaJ"/>
    <property type="match status" value="1"/>
</dbReference>
<evidence type="ECO:0000259" key="2">
    <source>
        <dbReference type="PROSITE" id="PS50076"/>
    </source>
</evidence>
<dbReference type="PROSITE" id="PS50076">
    <property type="entry name" value="DNAJ_2"/>
    <property type="match status" value="1"/>
</dbReference>